<proteinExistence type="predicted"/>
<sequence length="232" mass="25805">VFHLCTLGAVLTLPVYDILLKLTHFYYRRSLQVAFFHDGRDVDISDVARCSYCPHLLLGAVVNDYRKPDEDKLLTDFTLATTYMGCPRTGFFPTDPQSRLGYLMTISAAAPDTFMLTKFDVLPIRFLLSVLSLRLGDFVRLEPDGPMAVQVGSAVRRIGEATSSFGAPFHNVQRTERKAQHLAQRILDRALVACPFILCHLLLVFGQQFDGRGDCLAYSVILQAGLAGFLAV</sequence>
<reference evidence="1" key="1">
    <citation type="submission" date="2021-02" db="EMBL/GenBank/DDBJ databases">
        <authorList>
            <person name="Dougan E. K."/>
            <person name="Rhodes N."/>
            <person name="Thang M."/>
            <person name="Chan C."/>
        </authorList>
    </citation>
    <scope>NUCLEOTIDE SEQUENCE</scope>
</reference>
<feature type="non-terminal residue" evidence="1">
    <location>
        <position position="232"/>
    </location>
</feature>
<dbReference type="Proteomes" id="UP000626109">
    <property type="component" value="Unassembled WGS sequence"/>
</dbReference>
<comment type="caution">
    <text evidence="1">The sequence shown here is derived from an EMBL/GenBank/DDBJ whole genome shotgun (WGS) entry which is preliminary data.</text>
</comment>
<evidence type="ECO:0000313" key="2">
    <source>
        <dbReference type="Proteomes" id="UP000626109"/>
    </source>
</evidence>
<feature type="non-terminal residue" evidence="1">
    <location>
        <position position="1"/>
    </location>
</feature>
<accession>A0A813JCV6</accession>
<organism evidence="1 2">
    <name type="scientific">Polarella glacialis</name>
    <name type="common">Dinoflagellate</name>
    <dbReference type="NCBI Taxonomy" id="89957"/>
    <lineage>
        <taxon>Eukaryota</taxon>
        <taxon>Sar</taxon>
        <taxon>Alveolata</taxon>
        <taxon>Dinophyceae</taxon>
        <taxon>Suessiales</taxon>
        <taxon>Suessiaceae</taxon>
        <taxon>Polarella</taxon>
    </lineage>
</organism>
<dbReference type="EMBL" id="CAJNNW010024894">
    <property type="protein sequence ID" value="CAE8674737.1"/>
    <property type="molecule type" value="Genomic_DNA"/>
</dbReference>
<name>A0A813JCV6_POLGL</name>
<gene>
    <name evidence="1" type="ORF">PGLA2088_LOCUS19082</name>
</gene>
<protein>
    <submittedName>
        <fullName evidence="1">Uncharacterized protein</fullName>
    </submittedName>
</protein>
<evidence type="ECO:0000313" key="1">
    <source>
        <dbReference type="EMBL" id="CAE8674737.1"/>
    </source>
</evidence>
<dbReference type="AlphaFoldDB" id="A0A813JCV6"/>